<feature type="signal peptide" evidence="1">
    <location>
        <begin position="1"/>
        <end position="20"/>
    </location>
</feature>
<dbReference type="RefSeq" id="WP_345026795.1">
    <property type="nucleotide sequence ID" value="NZ_BAABEY010000010.1"/>
</dbReference>
<keyword evidence="1" id="KW-0732">Signal</keyword>
<evidence type="ECO:0000313" key="2">
    <source>
        <dbReference type="EMBL" id="GAA4433957.1"/>
    </source>
</evidence>
<organism evidence="2 3">
    <name type="scientific">Ravibacter arvi</name>
    <dbReference type="NCBI Taxonomy" id="2051041"/>
    <lineage>
        <taxon>Bacteria</taxon>
        <taxon>Pseudomonadati</taxon>
        <taxon>Bacteroidota</taxon>
        <taxon>Cytophagia</taxon>
        <taxon>Cytophagales</taxon>
        <taxon>Spirosomataceae</taxon>
        <taxon>Ravibacter</taxon>
    </lineage>
</organism>
<comment type="caution">
    <text evidence="2">The sequence shown here is derived from an EMBL/GenBank/DDBJ whole genome shotgun (WGS) entry which is preliminary data.</text>
</comment>
<reference evidence="3" key="1">
    <citation type="journal article" date="2019" name="Int. J. Syst. Evol. Microbiol.">
        <title>The Global Catalogue of Microorganisms (GCM) 10K type strain sequencing project: providing services to taxonomists for standard genome sequencing and annotation.</title>
        <authorList>
            <consortium name="The Broad Institute Genomics Platform"/>
            <consortium name="The Broad Institute Genome Sequencing Center for Infectious Disease"/>
            <person name="Wu L."/>
            <person name="Ma J."/>
        </authorList>
    </citation>
    <scope>NUCLEOTIDE SEQUENCE [LARGE SCALE GENOMIC DNA]</scope>
    <source>
        <strain evidence="3">JCM 31920</strain>
    </source>
</reference>
<proteinExistence type="predicted"/>
<dbReference type="Proteomes" id="UP001501508">
    <property type="component" value="Unassembled WGS sequence"/>
</dbReference>
<feature type="chain" id="PRO_5045708374" description="T9SS type A sorting domain-containing protein" evidence="1">
    <location>
        <begin position="21"/>
        <end position="427"/>
    </location>
</feature>
<protein>
    <recommendedName>
        <fullName evidence="4">T9SS type A sorting domain-containing protein</fullName>
    </recommendedName>
</protein>
<gene>
    <name evidence="2" type="ORF">GCM10023091_08230</name>
</gene>
<dbReference type="EMBL" id="BAABEY010000010">
    <property type="protein sequence ID" value="GAA4433957.1"/>
    <property type="molecule type" value="Genomic_DNA"/>
</dbReference>
<evidence type="ECO:0000256" key="1">
    <source>
        <dbReference type="SAM" id="SignalP"/>
    </source>
</evidence>
<evidence type="ECO:0008006" key="4">
    <source>
        <dbReference type="Google" id="ProtNLM"/>
    </source>
</evidence>
<accession>A0ABP8LRF8</accession>
<sequence length="427" mass="46346">MKTSLITAWLCLAVLFRAFSQSGQPSIYFKQDFCETEVPFQSASPGPGQVDYAIATSTAQLLNGNCYLDAIRTDPSNGGSIRIIRTTPLANPAPKTLHAYLELDVRDVTQEGTIAAYFAVGNGLISTHTLIPNASIFSKLALDFHPGGAYNFRITTASGPVLSSPLNGRVRLTWAMNNGAESFTYLSPQKTAVSLAPGKFAVWINEDLWISGAGAVSPVDLNNFAFILSNGAGTVRLHRIELSDNGFQLPLNLSRFKTERKLDEVQVYWTMEAGHTAAFFQIERSLNGYGFEPIGHVDVTDTEQRGYAFTDPSPANGLNYYRLKMIGSDGEIKYSPLSSISFDRSGPTATLAPNPALPDKITLLCSGFLPGQVALVCMSGHTYRTQNHYDTKTNLLTISPANPLPSGIYLLRFSAETALKTVKVVIP</sequence>
<evidence type="ECO:0000313" key="3">
    <source>
        <dbReference type="Proteomes" id="UP001501508"/>
    </source>
</evidence>
<keyword evidence="3" id="KW-1185">Reference proteome</keyword>
<name>A0ABP8LRF8_9BACT</name>